<evidence type="ECO:0000313" key="1">
    <source>
        <dbReference type="EMBL" id="MDZ7277866.1"/>
    </source>
</evidence>
<name>A0ABU5LDV2_9GAMM</name>
<protein>
    <submittedName>
        <fullName evidence="1">Uncharacterized protein</fullName>
    </submittedName>
</protein>
<dbReference type="EMBL" id="JAOBTT010000001">
    <property type="protein sequence ID" value="MDZ7277866.1"/>
    <property type="molecule type" value="Genomic_DNA"/>
</dbReference>
<reference evidence="2" key="1">
    <citation type="submission" date="2023-07" db="EMBL/GenBank/DDBJ databases">
        <title>Structural and functional analysis of rice phyllospheric bacteria for their antimicrobial properties and defense elicitation against blast disease.</title>
        <authorList>
            <person name="Sahu K.P."/>
            <person name="Asharani P."/>
            <person name="Kumar M."/>
            <person name="Reddy B."/>
            <person name="Kumar A."/>
        </authorList>
    </citation>
    <scope>NUCLEOTIDE SEQUENCE [LARGE SCALE GENOMIC DNA]</scope>
    <source>
        <strain evidence="2">OsEp_Plm_30P10</strain>
    </source>
</reference>
<dbReference type="Proteomes" id="UP001288620">
    <property type="component" value="Unassembled WGS sequence"/>
</dbReference>
<sequence>MEKEKTARTGWRDWLSFSAFTLAGVAMEGSVTALNHMSPTEEARQRRRKMH</sequence>
<accession>A0ABU5LDV2</accession>
<comment type="caution">
    <text evidence="1">The sequence shown here is derived from an EMBL/GenBank/DDBJ whole genome shotgun (WGS) entry which is preliminary data.</text>
</comment>
<proteinExistence type="predicted"/>
<keyword evidence="2" id="KW-1185">Reference proteome</keyword>
<organism evidence="1 2">
    <name type="scientific">Pantoea eucrina</name>
    <dbReference type="NCBI Taxonomy" id="472693"/>
    <lineage>
        <taxon>Bacteria</taxon>
        <taxon>Pseudomonadati</taxon>
        <taxon>Pseudomonadota</taxon>
        <taxon>Gammaproteobacteria</taxon>
        <taxon>Enterobacterales</taxon>
        <taxon>Erwiniaceae</taxon>
        <taxon>Pantoea</taxon>
    </lineage>
</organism>
<dbReference type="RefSeq" id="WP_322541910.1">
    <property type="nucleotide sequence ID" value="NZ_JAOBTT010000001.1"/>
</dbReference>
<evidence type="ECO:0000313" key="2">
    <source>
        <dbReference type="Proteomes" id="UP001288620"/>
    </source>
</evidence>
<gene>
    <name evidence="1" type="ORF">N4G40_06200</name>
</gene>